<feature type="binding site" evidence="9">
    <location>
        <position position="212"/>
    </location>
    <ligand>
        <name>Zn(2+)</name>
        <dbReference type="ChEBI" id="CHEBI:29105"/>
        <note>catalytic</note>
    </ligand>
</feature>
<dbReference type="Pfam" id="PF01427">
    <property type="entry name" value="Peptidase_M15"/>
    <property type="match status" value="1"/>
</dbReference>
<keyword evidence="8 10" id="KW-0961">Cell wall biogenesis/degradation</keyword>
<dbReference type="PANTHER" id="PTHR43126">
    <property type="entry name" value="D-ALANYL-D-ALANINE DIPEPTIDASE"/>
    <property type="match status" value="1"/>
</dbReference>
<evidence type="ECO:0000256" key="7">
    <source>
        <dbReference type="ARBA" id="ARBA00023049"/>
    </source>
</evidence>
<feature type="signal peptide" evidence="11">
    <location>
        <begin position="1"/>
        <end position="22"/>
    </location>
</feature>
<keyword evidence="7 9" id="KW-0482">Metalloprotease</keyword>
<evidence type="ECO:0000256" key="3">
    <source>
        <dbReference type="ARBA" id="ARBA00022723"/>
    </source>
</evidence>
<evidence type="ECO:0000256" key="4">
    <source>
        <dbReference type="ARBA" id="ARBA00022801"/>
    </source>
</evidence>
<name>A0A2S2DS90_9BACT</name>
<evidence type="ECO:0000256" key="11">
    <source>
        <dbReference type="SAM" id="SignalP"/>
    </source>
</evidence>
<evidence type="ECO:0000313" key="12">
    <source>
        <dbReference type="EMBL" id="AWL07910.1"/>
    </source>
</evidence>
<protein>
    <recommendedName>
        <fullName evidence="9 10">D-alanyl-D-alanine dipeptidase</fullName>
        <shortName evidence="9 10">D-Ala-D-Ala dipeptidase</shortName>
        <ecNumber evidence="9 10">3.4.13.22</ecNumber>
    </recommendedName>
</protein>
<evidence type="ECO:0000256" key="5">
    <source>
        <dbReference type="ARBA" id="ARBA00022833"/>
    </source>
</evidence>
<evidence type="ECO:0000256" key="9">
    <source>
        <dbReference type="HAMAP-Rule" id="MF_01924"/>
    </source>
</evidence>
<gene>
    <name evidence="12" type="primary">vanX</name>
    <name evidence="12" type="ORF">HME7025_00025</name>
</gene>
<comment type="cofactor">
    <cofactor evidence="9">
        <name>Zn(2+)</name>
        <dbReference type="ChEBI" id="CHEBI:29105"/>
    </cofactor>
    <text evidence="9">Binds 1 zinc ion per subunit.</text>
</comment>
<keyword evidence="2 9" id="KW-0645">Protease</keyword>
<accession>A0A2S2DS90</accession>
<dbReference type="KEGG" id="psez:HME7025_00025"/>
<dbReference type="HAMAP" id="MF_01924">
    <property type="entry name" value="A_A_dipeptidase"/>
    <property type="match status" value="1"/>
</dbReference>
<feature type="chain" id="PRO_5015595754" description="D-alanyl-D-alanine dipeptidase" evidence="11">
    <location>
        <begin position="23"/>
        <end position="229"/>
    </location>
</feature>
<feature type="site" description="Transition state stabilizer" evidence="9">
    <location>
        <position position="105"/>
    </location>
</feature>
<dbReference type="GO" id="GO:0160237">
    <property type="term" value="F:D-Ala-D-Ala dipeptidase activity"/>
    <property type="evidence" value="ECO:0007669"/>
    <property type="project" value="UniProtKB-EC"/>
</dbReference>
<feature type="binding site" evidence="9">
    <location>
        <position position="145"/>
    </location>
    <ligand>
        <name>Zn(2+)</name>
        <dbReference type="ChEBI" id="CHEBI:29105"/>
        <note>catalytic</note>
    </ligand>
</feature>
<comment type="function">
    <text evidence="9 10">Catalyzes hydrolysis of the D-alanyl-D-alanine dipeptide.</text>
</comment>
<evidence type="ECO:0000256" key="2">
    <source>
        <dbReference type="ARBA" id="ARBA00022670"/>
    </source>
</evidence>
<dbReference type="CDD" id="cd14840">
    <property type="entry name" value="D-Ala-D-Ala_dipeptidase_Aad"/>
    <property type="match status" value="1"/>
</dbReference>
<evidence type="ECO:0000256" key="1">
    <source>
        <dbReference type="ARBA" id="ARBA00001362"/>
    </source>
</evidence>
<keyword evidence="5 9" id="KW-0862">Zinc</keyword>
<organism evidence="12 13">
    <name type="scientific">Aquirufa nivalisilvae</name>
    <dbReference type="NCBI Taxonomy" id="2516557"/>
    <lineage>
        <taxon>Bacteria</taxon>
        <taxon>Pseudomonadati</taxon>
        <taxon>Bacteroidota</taxon>
        <taxon>Cytophagia</taxon>
        <taxon>Cytophagales</taxon>
        <taxon>Flectobacillaceae</taxon>
        <taxon>Aquirufa</taxon>
    </lineage>
</organism>
<dbReference type="PIRSF" id="PIRSF026671">
    <property type="entry name" value="AA_dipeptidase"/>
    <property type="match status" value="1"/>
</dbReference>
<evidence type="ECO:0000313" key="13">
    <source>
        <dbReference type="Proteomes" id="UP000245468"/>
    </source>
</evidence>
<comment type="similarity">
    <text evidence="9 10">Belongs to the peptidase M15D family.</text>
</comment>
<dbReference type="PANTHER" id="PTHR43126:SF2">
    <property type="entry name" value="D-ALANYL-D-ALANINE DIPEPTIDASE"/>
    <property type="match status" value="1"/>
</dbReference>
<comment type="catalytic activity">
    <reaction evidence="1 9 10">
        <text>D-alanyl-D-alanine + H2O = 2 D-alanine</text>
        <dbReference type="Rhea" id="RHEA:20661"/>
        <dbReference type="ChEBI" id="CHEBI:15377"/>
        <dbReference type="ChEBI" id="CHEBI:57416"/>
        <dbReference type="ChEBI" id="CHEBI:57822"/>
        <dbReference type="EC" id="3.4.13.22"/>
    </reaction>
</comment>
<dbReference type="EMBL" id="CP029346">
    <property type="protein sequence ID" value="AWL07910.1"/>
    <property type="molecule type" value="Genomic_DNA"/>
</dbReference>
<keyword evidence="13" id="KW-1185">Reference proteome</keyword>
<feature type="binding site" evidence="9">
    <location>
        <position position="138"/>
    </location>
    <ligand>
        <name>Zn(2+)</name>
        <dbReference type="ChEBI" id="CHEBI:29105"/>
        <note>catalytic</note>
    </ligand>
</feature>
<dbReference type="EC" id="3.4.13.22" evidence="9 10"/>
<feature type="active site" description="Proton donor/acceptor" evidence="9">
    <location>
        <position position="209"/>
    </location>
</feature>
<evidence type="ECO:0000256" key="6">
    <source>
        <dbReference type="ARBA" id="ARBA00022997"/>
    </source>
</evidence>
<dbReference type="Gene3D" id="3.30.1380.10">
    <property type="match status" value="1"/>
</dbReference>
<dbReference type="Proteomes" id="UP000245468">
    <property type="component" value="Chromosome"/>
</dbReference>
<proteinExistence type="inferred from homology"/>
<keyword evidence="11" id="KW-0732">Signal</keyword>
<sequence>MTYSFSTPLVFAFSLILQSLMAQTKPCLYEEKMRSQGLVDVQMEIKQVLVQLKYATTDNFMHQNVYGCLTKAFLQKQTVAKLSLAQSLLEKEKPGYRLLIYDAARPLSKQWDLWNALPQYPPKIRKNYVASPQEHSIHNYGSAVDLTIADESGQAIDMGTSFDYFGKKAYPKAEKEMEEKGILSKEVIQNRLLLRKVMQKAGFLPIEYEWWHFNAFSRAEAKKRFQVVQ</sequence>
<dbReference type="SUPFAM" id="SSF55166">
    <property type="entry name" value="Hedgehog/DD-peptidase"/>
    <property type="match status" value="1"/>
</dbReference>
<keyword evidence="3 9" id="KW-0479">Metal-binding</keyword>
<dbReference type="InterPro" id="IPR009045">
    <property type="entry name" value="Zn_M74/Hedgehog-like"/>
</dbReference>
<keyword evidence="4 9" id="KW-0378">Hydrolase</keyword>
<dbReference type="GO" id="GO:0008237">
    <property type="term" value="F:metallopeptidase activity"/>
    <property type="evidence" value="ECO:0007669"/>
    <property type="project" value="UniProtKB-KW"/>
</dbReference>
<dbReference type="GO" id="GO:0006508">
    <property type="term" value="P:proteolysis"/>
    <property type="evidence" value="ECO:0007669"/>
    <property type="project" value="UniProtKB-KW"/>
</dbReference>
<keyword evidence="6 9" id="KW-0224">Dipeptidase</keyword>
<dbReference type="GO" id="GO:0071555">
    <property type="term" value="P:cell wall organization"/>
    <property type="evidence" value="ECO:0007669"/>
    <property type="project" value="UniProtKB-KW"/>
</dbReference>
<dbReference type="InterPro" id="IPR000755">
    <property type="entry name" value="A_A_dipeptidase"/>
</dbReference>
<reference evidence="13" key="1">
    <citation type="submission" date="2018-05" db="EMBL/GenBank/DDBJ databases">
        <title>Pseudarcicella sp. HME7025 Genome sequencing and assembly.</title>
        <authorList>
            <person name="Kim H."/>
            <person name="Kang H."/>
            <person name="Joh K."/>
        </authorList>
    </citation>
    <scope>NUCLEOTIDE SEQUENCE [LARGE SCALE GENOMIC DNA]</scope>
    <source>
        <strain evidence="13">HME7025</strain>
    </source>
</reference>
<evidence type="ECO:0000256" key="10">
    <source>
        <dbReference type="PIRNR" id="PIRNR026671"/>
    </source>
</evidence>
<evidence type="ECO:0000256" key="8">
    <source>
        <dbReference type="ARBA" id="ARBA00023316"/>
    </source>
</evidence>
<dbReference type="GO" id="GO:0008270">
    <property type="term" value="F:zinc ion binding"/>
    <property type="evidence" value="ECO:0007669"/>
    <property type="project" value="UniProtKB-UniRule"/>
</dbReference>
<dbReference type="AlphaFoldDB" id="A0A2S2DS90"/>